<dbReference type="GO" id="GO:0008829">
    <property type="term" value="F:dCTP deaminase activity"/>
    <property type="evidence" value="ECO:0007669"/>
    <property type="project" value="UniProtKB-EC"/>
</dbReference>
<evidence type="ECO:0000256" key="2">
    <source>
        <dbReference type="ARBA" id="ARBA00023080"/>
    </source>
</evidence>
<dbReference type="Gene3D" id="2.70.40.10">
    <property type="match status" value="1"/>
</dbReference>
<dbReference type="GO" id="GO:0006229">
    <property type="term" value="P:dUTP biosynthetic process"/>
    <property type="evidence" value="ECO:0007669"/>
    <property type="project" value="InterPro"/>
</dbReference>
<gene>
    <name evidence="3" type="ORF">BCUN_0603</name>
</gene>
<proteinExistence type="predicted"/>
<reference evidence="3 4" key="1">
    <citation type="submission" date="2014-03" db="EMBL/GenBank/DDBJ databases">
        <title>Genomics of Bifidobacteria.</title>
        <authorList>
            <person name="Ventura M."/>
            <person name="Milani C."/>
            <person name="Lugli G.A."/>
        </authorList>
    </citation>
    <scope>NUCLEOTIDE SEQUENCE [LARGE SCALE GENOMIC DNA]</scope>
    <source>
        <strain evidence="3 4">LMG 10738</strain>
    </source>
</reference>
<evidence type="ECO:0000313" key="3">
    <source>
        <dbReference type="EMBL" id="KFI66101.1"/>
    </source>
</evidence>
<name>A0A087B501_9BIFI</name>
<dbReference type="OrthoDB" id="9780956at2"/>
<keyword evidence="1 3" id="KW-0378">Hydrolase</keyword>
<dbReference type="STRING" id="1688.BCUN_0603"/>
<dbReference type="Proteomes" id="UP000029067">
    <property type="component" value="Unassembled WGS sequence"/>
</dbReference>
<dbReference type="eggNOG" id="COG0717">
    <property type="taxonomic scope" value="Bacteria"/>
</dbReference>
<comment type="caution">
    <text evidence="3">The sequence shown here is derived from an EMBL/GenBank/DDBJ whole genome shotgun (WGS) entry which is preliminary data.</text>
</comment>
<dbReference type="EMBL" id="JGYV01000001">
    <property type="protein sequence ID" value="KFI66101.1"/>
    <property type="molecule type" value="Genomic_DNA"/>
</dbReference>
<dbReference type="RefSeq" id="WP_033515334.1">
    <property type="nucleotide sequence ID" value="NZ_JGYV01000001.1"/>
</dbReference>
<keyword evidence="2" id="KW-0546">Nucleotide metabolism</keyword>
<dbReference type="AlphaFoldDB" id="A0A087B501"/>
<dbReference type="InterPro" id="IPR011962">
    <property type="entry name" value="dCTP_deaminase"/>
</dbReference>
<dbReference type="NCBIfam" id="TIGR02274">
    <property type="entry name" value="dCTP_deam"/>
    <property type="match status" value="1"/>
</dbReference>
<accession>A0A087B501</accession>
<dbReference type="InterPro" id="IPR036157">
    <property type="entry name" value="dUTPase-like_sf"/>
</dbReference>
<organism evidence="3 4">
    <name type="scientific">Bifidobacterium cuniculi</name>
    <dbReference type="NCBI Taxonomy" id="1688"/>
    <lineage>
        <taxon>Bacteria</taxon>
        <taxon>Bacillati</taxon>
        <taxon>Actinomycetota</taxon>
        <taxon>Actinomycetes</taxon>
        <taxon>Bifidobacteriales</taxon>
        <taxon>Bifidobacteriaceae</taxon>
        <taxon>Bifidobacterium</taxon>
    </lineage>
</organism>
<dbReference type="InterPro" id="IPR033704">
    <property type="entry name" value="dUTPase_trimeric"/>
</dbReference>
<dbReference type="Pfam" id="PF22769">
    <property type="entry name" value="DCD"/>
    <property type="match status" value="1"/>
</dbReference>
<dbReference type="PANTHER" id="PTHR42680">
    <property type="entry name" value="DCTP DEAMINASE"/>
    <property type="match status" value="1"/>
</dbReference>
<dbReference type="CDD" id="cd07557">
    <property type="entry name" value="trimeric_dUTPase"/>
    <property type="match status" value="1"/>
</dbReference>
<dbReference type="SUPFAM" id="SSF51283">
    <property type="entry name" value="dUTPase-like"/>
    <property type="match status" value="1"/>
</dbReference>
<sequence length="186" mass="21114">MTTLTDQQIIELNNQYPLITPFRLDQVQPASYDVTLDGEFSICVNDDTRPSHEGFRDTMTGEEHGCHYEKHRREWYDMQPGEFILGTIVEAIHLPANMLARLEGKSTLGRMGVAVHVTAGFGDPGFEGTITLELKNESQQILRLTKGQRIGQLVFERLEQSCARPYGHDKLRSHYQGQRGVTTPRL</sequence>
<protein>
    <submittedName>
        <fullName evidence="3">Deoxycytidine triphosphate deaminase</fullName>
        <ecNumber evidence="3">3.5.4.13</ecNumber>
    </submittedName>
</protein>
<evidence type="ECO:0000313" key="4">
    <source>
        <dbReference type="Proteomes" id="UP000029067"/>
    </source>
</evidence>
<dbReference type="EC" id="3.5.4.13" evidence="3"/>
<dbReference type="PANTHER" id="PTHR42680:SF3">
    <property type="entry name" value="DCTP DEAMINASE"/>
    <property type="match status" value="1"/>
</dbReference>
<evidence type="ECO:0000256" key="1">
    <source>
        <dbReference type="ARBA" id="ARBA00022801"/>
    </source>
</evidence>
<keyword evidence="4" id="KW-1185">Reference proteome</keyword>